<dbReference type="InterPro" id="IPR018060">
    <property type="entry name" value="HTH_AraC"/>
</dbReference>
<keyword evidence="9" id="KW-1185">Reference proteome</keyword>
<keyword evidence="3" id="KW-0804">Transcription</keyword>
<evidence type="ECO:0000256" key="4">
    <source>
        <dbReference type="PROSITE-ProRule" id="PRU00169"/>
    </source>
</evidence>
<evidence type="ECO:0000259" key="7">
    <source>
        <dbReference type="PROSITE" id="PS50110"/>
    </source>
</evidence>
<dbReference type="SUPFAM" id="SSF52172">
    <property type="entry name" value="CheY-like"/>
    <property type="match status" value="1"/>
</dbReference>
<dbReference type="GO" id="GO:0003700">
    <property type="term" value="F:DNA-binding transcription factor activity"/>
    <property type="evidence" value="ECO:0007669"/>
    <property type="project" value="InterPro"/>
</dbReference>
<comment type="caution">
    <text evidence="8">The sequence shown here is derived from an EMBL/GenBank/DDBJ whole genome shotgun (WGS) entry which is preliminary data.</text>
</comment>
<evidence type="ECO:0000313" key="9">
    <source>
        <dbReference type="Proteomes" id="UP000553776"/>
    </source>
</evidence>
<protein>
    <submittedName>
        <fullName evidence="8">Helix-turn-helix domain-containing protein</fullName>
    </submittedName>
</protein>
<dbReference type="PRINTS" id="PR00032">
    <property type="entry name" value="HTHARAC"/>
</dbReference>
<evidence type="ECO:0000256" key="2">
    <source>
        <dbReference type="ARBA" id="ARBA00023125"/>
    </source>
</evidence>
<feature type="modified residue" description="4-aspartylphosphate" evidence="4">
    <location>
        <position position="54"/>
    </location>
</feature>
<dbReference type="PANTHER" id="PTHR43280:SF2">
    <property type="entry name" value="HTH-TYPE TRANSCRIPTIONAL REGULATOR EXSA"/>
    <property type="match status" value="1"/>
</dbReference>
<evidence type="ECO:0000256" key="1">
    <source>
        <dbReference type="ARBA" id="ARBA00023015"/>
    </source>
</evidence>
<dbReference type="Proteomes" id="UP000553776">
    <property type="component" value="Unassembled WGS sequence"/>
</dbReference>
<evidence type="ECO:0000256" key="3">
    <source>
        <dbReference type="ARBA" id="ARBA00023163"/>
    </source>
</evidence>
<dbReference type="Pfam" id="PF12833">
    <property type="entry name" value="HTH_18"/>
    <property type="match status" value="1"/>
</dbReference>
<dbReference type="InterPro" id="IPR009057">
    <property type="entry name" value="Homeodomain-like_sf"/>
</dbReference>
<dbReference type="GO" id="GO:0000160">
    <property type="term" value="P:phosphorelay signal transduction system"/>
    <property type="evidence" value="ECO:0007669"/>
    <property type="project" value="InterPro"/>
</dbReference>
<dbReference type="EMBL" id="JACJVR010000047">
    <property type="protein sequence ID" value="MBB6692125.1"/>
    <property type="molecule type" value="Genomic_DNA"/>
</dbReference>
<evidence type="ECO:0000259" key="6">
    <source>
        <dbReference type="PROSITE" id="PS01124"/>
    </source>
</evidence>
<evidence type="ECO:0000313" key="8">
    <source>
        <dbReference type="EMBL" id="MBB6692125.1"/>
    </source>
</evidence>
<feature type="domain" description="HTH araC/xylS-type" evidence="6">
    <location>
        <begin position="357"/>
        <end position="455"/>
    </location>
</feature>
<dbReference type="InterPro" id="IPR020449">
    <property type="entry name" value="Tscrpt_reg_AraC-type_HTH"/>
</dbReference>
<proteinExistence type="predicted"/>
<feature type="compositionally biased region" description="Acidic residues" evidence="5">
    <location>
        <begin position="239"/>
        <end position="248"/>
    </location>
</feature>
<dbReference type="RefSeq" id="WP_185136115.1">
    <property type="nucleotide sequence ID" value="NZ_JACJVR010000047.1"/>
</dbReference>
<dbReference type="PROSITE" id="PS01124">
    <property type="entry name" value="HTH_ARAC_FAMILY_2"/>
    <property type="match status" value="1"/>
</dbReference>
<dbReference type="PROSITE" id="PS50110">
    <property type="entry name" value="RESPONSE_REGULATORY"/>
    <property type="match status" value="1"/>
</dbReference>
<dbReference type="Gene3D" id="1.10.10.60">
    <property type="entry name" value="Homeodomain-like"/>
    <property type="match status" value="2"/>
</dbReference>
<keyword evidence="2" id="KW-0238">DNA-binding</keyword>
<reference evidence="8 9" key="1">
    <citation type="submission" date="2020-08" db="EMBL/GenBank/DDBJ databases">
        <title>Cohnella phylogeny.</title>
        <authorList>
            <person name="Dunlap C."/>
        </authorList>
    </citation>
    <scope>NUCLEOTIDE SEQUENCE [LARGE SCALE GENOMIC DNA]</scope>
    <source>
        <strain evidence="8 9">DSM 25239</strain>
    </source>
</reference>
<keyword evidence="4" id="KW-0597">Phosphoprotein</keyword>
<keyword evidence="1" id="KW-0805">Transcription regulation</keyword>
<sequence>MQTVLFIAGESESAEWLEGWGDSETAPAKIWKASDAGGARRRLEGRRFDCVCCDLEATGFEEGLALLEWARERDPGVAWLSIVPPGLTGEQIERLDGCSYVVKPLRPGRLPAVLSRMLRQSRERGELKNKREAAGEWLLPVRIAVNRWRIGLTSRERTLLEFALGNAADELIRGSEAGLTVPVQDGFAVLLLGLPAPLRRTDEIESRCRRFAKAARNHFYADVSVSIGEPVAMRRIGGEAEDEYEGDEEGGRAGSPERGRSGASASLSMEEAQEEKTQEEKTQEEKLQAEKTRAEKAEAESPEEAKKEAGRPDEGKKEVGRRETGDSEGRLAREADGKPSRQARTRSPSPSDRAVLQRIFSYVDEHLPHELKREEIADLVHFHPAYLSRFFKSRTGTSLSRYIVNQRIEKAKVLLTQSELQVSHIVHRLGYYNTSHFTRTFKQATGFTPRQYRSVIVGESDSPPVR</sequence>
<feature type="compositionally biased region" description="Basic and acidic residues" evidence="5">
    <location>
        <begin position="249"/>
        <end position="260"/>
    </location>
</feature>
<dbReference type="AlphaFoldDB" id="A0A841TVB9"/>
<dbReference type="SUPFAM" id="SSF46689">
    <property type="entry name" value="Homeodomain-like"/>
    <property type="match status" value="2"/>
</dbReference>
<organism evidence="8 9">
    <name type="scientific">Cohnella xylanilytica</name>
    <dbReference type="NCBI Taxonomy" id="557555"/>
    <lineage>
        <taxon>Bacteria</taxon>
        <taxon>Bacillati</taxon>
        <taxon>Bacillota</taxon>
        <taxon>Bacilli</taxon>
        <taxon>Bacillales</taxon>
        <taxon>Paenibacillaceae</taxon>
        <taxon>Cohnella</taxon>
    </lineage>
</organism>
<evidence type="ECO:0000256" key="5">
    <source>
        <dbReference type="SAM" id="MobiDB-lite"/>
    </source>
</evidence>
<feature type="domain" description="Response regulatory" evidence="7">
    <location>
        <begin position="3"/>
        <end position="118"/>
    </location>
</feature>
<dbReference type="PANTHER" id="PTHR43280">
    <property type="entry name" value="ARAC-FAMILY TRANSCRIPTIONAL REGULATOR"/>
    <property type="match status" value="1"/>
</dbReference>
<feature type="region of interest" description="Disordered" evidence="5">
    <location>
        <begin position="239"/>
        <end position="352"/>
    </location>
</feature>
<feature type="compositionally biased region" description="Basic and acidic residues" evidence="5">
    <location>
        <begin position="274"/>
        <end position="339"/>
    </location>
</feature>
<name>A0A841TVB9_9BACL</name>
<dbReference type="InterPro" id="IPR011006">
    <property type="entry name" value="CheY-like_superfamily"/>
</dbReference>
<gene>
    <name evidence="8" type="ORF">H7B90_12005</name>
</gene>
<dbReference type="SMART" id="SM00342">
    <property type="entry name" value="HTH_ARAC"/>
    <property type="match status" value="1"/>
</dbReference>
<accession>A0A841TVB9</accession>
<dbReference type="InterPro" id="IPR001789">
    <property type="entry name" value="Sig_transdc_resp-reg_receiver"/>
</dbReference>
<dbReference type="Gene3D" id="3.40.50.2300">
    <property type="match status" value="1"/>
</dbReference>
<dbReference type="GO" id="GO:0043565">
    <property type="term" value="F:sequence-specific DNA binding"/>
    <property type="evidence" value="ECO:0007669"/>
    <property type="project" value="InterPro"/>
</dbReference>